<evidence type="ECO:0000313" key="4">
    <source>
        <dbReference type="Proteomes" id="UP000247409"/>
    </source>
</evidence>
<comment type="caution">
    <text evidence="3">The sequence shown here is derived from an EMBL/GenBank/DDBJ whole genome shotgun (WGS) entry which is preliminary data.</text>
</comment>
<dbReference type="SUPFAM" id="SSF51735">
    <property type="entry name" value="NAD(P)-binding Rossmann-fold domains"/>
    <property type="match status" value="1"/>
</dbReference>
<feature type="domain" description="NAD(P)-binding" evidence="2">
    <location>
        <begin position="31"/>
        <end position="137"/>
    </location>
</feature>
<feature type="transmembrane region" description="Helical" evidence="1">
    <location>
        <begin position="148"/>
        <end position="166"/>
    </location>
</feature>
<keyword evidence="1" id="KW-1133">Transmembrane helix</keyword>
<evidence type="ECO:0000259" key="2">
    <source>
        <dbReference type="Pfam" id="PF16363"/>
    </source>
</evidence>
<reference evidence="3 4" key="1">
    <citation type="journal article" date="2018" name="Mol. Biol. Evol.">
        <title>Analysis of the draft genome of the red seaweed Gracilariopsis chorda provides insights into genome size evolution in Rhodophyta.</title>
        <authorList>
            <person name="Lee J."/>
            <person name="Yang E.C."/>
            <person name="Graf L."/>
            <person name="Yang J.H."/>
            <person name="Qiu H."/>
            <person name="Zel Zion U."/>
            <person name="Chan C.X."/>
            <person name="Stephens T.G."/>
            <person name="Weber A.P.M."/>
            <person name="Boo G.H."/>
            <person name="Boo S.M."/>
            <person name="Kim K.M."/>
            <person name="Shin Y."/>
            <person name="Jung M."/>
            <person name="Lee S.J."/>
            <person name="Yim H.S."/>
            <person name="Lee J.H."/>
            <person name="Bhattacharya D."/>
            <person name="Yoon H.S."/>
        </authorList>
    </citation>
    <scope>NUCLEOTIDE SEQUENCE [LARGE SCALE GENOMIC DNA]</scope>
    <source>
        <strain evidence="3 4">SKKU-2015</strain>
        <tissue evidence="3">Whole body</tissue>
    </source>
</reference>
<gene>
    <name evidence="3" type="ORF">BWQ96_05800</name>
</gene>
<dbReference type="AlphaFoldDB" id="A0A2V3ITI9"/>
<accession>A0A2V3ITI9</accession>
<dbReference type="InterPro" id="IPR016040">
    <property type="entry name" value="NAD(P)-bd_dom"/>
</dbReference>
<keyword evidence="1" id="KW-0472">Membrane</keyword>
<dbReference type="Gene3D" id="3.40.50.720">
    <property type="entry name" value="NAD(P)-binding Rossmann-like Domain"/>
    <property type="match status" value="1"/>
</dbReference>
<dbReference type="PANTHER" id="PTHR43000">
    <property type="entry name" value="DTDP-D-GLUCOSE 4,6-DEHYDRATASE-RELATED"/>
    <property type="match status" value="1"/>
</dbReference>
<dbReference type="STRING" id="448386.A0A2V3ITI9"/>
<dbReference type="InterPro" id="IPR036291">
    <property type="entry name" value="NAD(P)-bd_dom_sf"/>
</dbReference>
<keyword evidence="4" id="KW-1185">Reference proteome</keyword>
<protein>
    <recommendedName>
        <fullName evidence="2">NAD(P)-binding domain-containing protein</fullName>
    </recommendedName>
</protein>
<dbReference type="EMBL" id="NBIV01000091">
    <property type="protein sequence ID" value="PXF44430.1"/>
    <property type="molecule type" value="Genomic_DNA"/>
</dbReference>
<name>A0A2V3ITI9_9FLOR</name>
<evidence type="ECO:0000256" key="1">
    <source>
        <dbReference type="SAM" id="Phobius"/>
    </source>
</evidence>
<dbReference type="Proteomes" id="UP000247409">
    <property type="component" value="Unassembled WGS sequence"/>
</dbReference>
<keyword evidence="1" id="KW-0812">Transmembrane</keyword>
<dbReference type="OrthoDB" id="16464at2759"/>
<dbReference type="Gene3D" id="3.90.25.10">
    <property type="entry name" value="UDP-galactose 4-epimerase, domain 1"/>
    <property type="match status" value="1"/>
</dbReference>
<organism evidence="3 4">
    <name type="scientific">Gracilariopsis chorda</name>
    <dbReference type="NCBI Taxonomy" id="448386"/>
    <lineage>
        <taxon>Eukaryota</taxon>
        <taxon>Rhodophyta</taxon>
        <taxon>Florideophyceae</taxon>
        <taxon>Rhodymeniophycidae</taxon>
        <taxon>Gracilariales</taxon>
        <taxon>Gracilariaceae</taxon>
        <taxon>Gracilariopsis</taxon>
    </lineage>
</organism>
<dbReference type="Pfam" id="PF16363">
    <property type="entry name" value="GDP_Man_Dehyd"/>
    <property type="match status" value="1"/>
</dbReference>
<sequence length="167" mass="18798">MPIIITRGNTFYGPTPYPDILVAKSFVLLSQKSLAYIHGNGDHCRNHVYVIDIAEAFDVIMNRGNVGSVYNVGPDQEKTNLQVVRDCVRASGPQDLINPNANITFVKDREVNGHQYGIDSSKLNKLGWTQKVSWERISHVTFIHRAKAFIRMSAVFVVIFLVRIQLA</sequence>
<proteinExistence type="predicted"/>
<evidence type="ECO:0000313" key="3">
    <source>
        <dbReference type="EMBL" id="PXF44430.1"/>
    </source>
</evidence>